<keyword evidence="2" id="KW-0472">Membrane</keyword>
<dbReference type="PANTHER" id="PTHR43294">
    <property type="entry name" value="SODIUM/POTASSIUM-TRANSPORTING ATPASE SUBUNIT ALPHA"/>
    <property type="match status" value="1"/>
</dbReference>
<dbReference type="Gene3D" id="2.70.150.10">
    <property type="entry name" value="Calcium-transporting ATPase, cytoplasmic transduction domain A"/>
    <property type="match status" value="1"/>
</dbReference>
<dbReference type="Pfam" id="PF00122">
    <property type="entry name" value="E1-E2_ATPase"/>
    <property type="match status" value="1"/>
</dbReference>
<dbReference type="GO" id="GO:1902600">
    <property type="term" value="P:proton transmembrane transport"/>
    <property type="evidence" value="ECO:0007669"/>
    <property type="project" value="TreeGrafter"/>
</dbReference>
<feature type="domain" description="P-type ATPase A" evidence="3">
    <location>
        <begin position="79"/>
        <end position="189"/>
    </location>
</feature>
<dbReference type="AlphaFoldDB" id="A0A7S2ULL4"/>
<dbReference type="GO" id="GO:1990573">
    <property type="term" value="P:potassium ion import across plasma membrane"/>
    <property type="evidence" value="ECO:0007669"/>
    <property type="project" value="TreeGrafter"/>
</dbReference>
<reference evidence="4" key="1">
    <citation type="submission" date="2021-01" db="EMBL/GenBank/DDBJ databases">
        <authorList>
            <person name="Corre E."/>
            <person name="Pelletier E."/>
            <person name="Niang G."/>
            <person name="Scheremetjew M."/>
            <person name="Finn R."/>
            <person name="Kale V."/>
            <person name="Holt S."/>
            <person name="Cochrane G."/>
            <person name="Meng A."/>
            <person name="Brown T."/>
            <person name="Cohen L."/>
        </authorList>
    </citation>
    <scope>NUCLEOTIDE SEQUENCE</scope>
    <source>
        <strain evidence="4">CCMP2084</strain>
    </source>
</reference>
<protein>
    <recommendedName>
        <fullName evidence="3">P-type ATPase A domain-containing protein</fullName>
    </recommendedName>
</protein>
<dbReference type="GO" id="GO:0030007">
    <property type="term" value="P:intracellular potassium ion homeostasis"/>
    <property type="evidence" value="ECO:0007669"/>
    <property type="project" value="TreeGrafter"/>
</dbReference>
<dbReference type="InterPro" id="IPR050510">
    <property type="entry name" value="Cation_transp_ATPase_P-type"/>
</dbReference>
<evidence type="ECO:0000256" key="2">
    <source>
        <dbReference type="ARBA" id="ARBA00022475"/>
    </source>
</evidence>
<dbReference type="GO" id="GO:0005391">
    <property type="term" value="F:P-type sodium:potassium-exchanging transporter activity"/>
    <property type="evidence" value="ECO:0007669"/>
    <property type="project" value="TreeGrafter"/>
</dbReference>
<evidence type="ECO:0000256" key="1">
    <source>
        <dbReference type="ARBA" id="ARBA00004651"/>
    </source>
</evidence>
<organism evidence="4">
    <name type="scientific">Attheya septentrionalis</name>
    <dbReference type="NCBI Taxonomy" id="420275"/>
    <lineage>
        <taxon>Eukaryota</taxon>
        <taxon>Sar</taxon>
        <taxon>Stramenopiles</taxon>
        <taxon>Ochrophyta</taxon>
        <taxon>Bacillariophyta</taxon>
        <taxon>Coscinodiscophyceae</taxon>
        <taxon>Chaetocerotophycidae</taxon>
        <taxon>Chaetocerotales</taxon>
        <taxon>Attheyaceae</taxon>
        <taxon>Attheya</taxon>
    </lineage>
</organism>
<comment type="subcellular location">
    <subcellularLocation>
        <location evidence="1">Cell membrane</location>
        <topology evidence="1">Multi-pass membrane protein</topology>
    </subcellularLocation>
</comment>
<proteinExistence type="predicted"/>
<sequence>MALGIGTMVSEPANLSRAQMELLEAHGVESMERGLTVAQAAQRRECLNVVRPPVDCPAWLCIVLPCIGHLPSMVAFAKLKPEDAEVKRDSQWVCYDAVSVVTGDILRLTEGDVVPADCTVLQLVDGGTDEVLVDTSAITGEDRPRSITRNSKDNTTKPVQLFYGSYVLQGSVIAIVTAVGDQTMLAHLICAGTWPPKGNIVLSPDALDTVDEEAGVSLITRDTL</sequence>
<dbReference type="GO" id="GO:0036376">
    <property type="term" value="P:sodium ion export across plasma membrane"/>
    <property type="evidence" value="ECO:0007669"/>
    <property type="project" value="TreeGrafter"/>
</dbReference>
<dbReference type="InterPro" id="IPR059000">
    <property type="entry name" value="ATPase_P-type_domA"/>
</dbReference>
<accession>A0A7S2ULL4</accession>
<name>A0A7S2ULL4_9STRA</name>
<evidence type="ECO:0000313" key="4">
    <source>
        <dbReference type="EMBL" id="CAD9823384.1"/>
    </source>
</evidence>
<dbReference type="InterPro" id="IPR008250">
    <property type="entry name" value="ATPase_P-typ_transduc_dom_A_sf"/>
</dbReference>
<keyword evidence="2" id="KW-1003">Cell membrane</keyword>
<dbReference type="EMBL" id="HBHQ01022491">
    <property type="protein sequence ID" value="CAD9823384.1"/>
    <property type="molecule type" value="Transcribed_RNA"/>
</dbReference>
<gene>
    <name evidence="4" type="ORF">ASEP1449_LOCUS15218</name>
</gene>
<evidence type="ECO:0000259" key="3">
    <source>
        <dbReference type="Pfam" id="PF00122"/>
    </source>
</evidence>
<dbReference type="GO" id="GO:0005886">
    <property type="term" value="C:plasma membrane"/>
    <property type="evidence" value="ECO:0007669"/>
    <property type="project" value="UniProtKB-SubCell"/>
</dbReference>
<dbReference type="GO" id="GO:0006883">
    <property type="term" value="P:intracellular sodium ion homeostasis"/>
    <property type="evidence" value="ECO:0007669"/>
    <property type="project" value="TreeGrafter"/>
</dbReference>
<dbReference type="PANTHER" id="PTHR43294:SF21">
    <property type="entry name" value="CATION TRANSPORTING ATPASE"/>
    <property type="match status" value="1"/>
</dbReference>
<dbReference type="SUPFAM" id="SSF81653">
    <property type="entry name" value="Calcium ATPase, transduction domain A"/>
    <property type="match status" value="1"/>
</dbReference>